<dbReference type="GO" id="GO:0016829">
    <property type="term" value="F:lyase activity"/>
    <property type="evidence" value="ECO:0007669"/>
    <property type="project" value="UniProtKB-KW"/>
</dbReference>
<dbReference type="AlphaFoldDB" id="A0A8B2NL81"/>
<keyword evidence="8" id="KW-0456">Lyase</keyword>
<dbReference type="InterPro" id="IPR005000">
    <property type="entry name" value="Aldolase/citrate-lyase_domain"/>
</dbReference>
<organism evidence="8 9">
    <name type="scientific">Acuticoccus sediminis</name>
    <dbReference type="NCBI Taxonomy" id="2184697"/>
    <lineage>
        <taxon>Bacteria</taxon>
        <taxon>Pseudomonadati</taxon>
        <taxon>Pseudomonadota</taxon>
        <taxon>Alphaproteobacteria</taxon>
        <taxon>Hyphomicrobiales</taxon>
        <taxon>Amorphaceae</taxon>
        <taxon>Acuticoccus</taxon>
    </lineage>
</organism>
<sequence length="287" mass="29872">MRSVLFVPGDSPRKFAKALTTGADALVLDLEDSVALGRKEGARETVREMLGGDRAGKSLLVRVNAFDTGMTLGDLAAVMPARPDAIMLPKCRGGADVTLLGHYLAAFEAASGLEEGATKILPVATETAESVQGLTTYTPAHPRLLGLLWGAEDLMSSLGATANKEEGAYTGPFVMARNMCLFAAASAGVTAFDTVCTVIGDLDYVAAESRAARRDGFGAKVVIHPSHVDAVNAAFTPTEDEVAWARSVVSAFEDNPEAGVVSIDGAMIDKPHERAARKILASVPAGA</sequence>
<proteinExistence type="inferred from homology"/>
<dbReference type="PANTHER" id="PTHR32308:SF0">
    <property type="entry name" value="HPCH_HPAI ALDOLASE_CITRATE LYASE DOMAIN-CONTAINING PROTEIN"/>
    <property type="match status" value="1"/>
</dbReference>
<evidence type="ECO:0000256" key="5">
    <source>
        <dbReference type="PIRSR" id="PIRSR015582-1"/>
    </source>
</evidence>
<accession>A0A8B2NL81</accession>
<evidence type="ECO:0000256" key="2">
    <source>
        <dbReference type="ARBA" id="ARBA00005568"/>
    </source>
</evidence>
<dbReference type="InterPro" id="IPR011206">
    <property type="entry name" value="Citrate_lyase_beta/mcl1/mcl2"/>
</dbReference>
<dbReference type="OrthoDB" id="9800547at2"/>
<dbReference type="PANTHER" id="PTHR32308">
    <property type="entry name" value="LYASE BETA SUBUNIT, PUTATIVE (AFU_ORTHOLOGUE AFUA_4G13030)-RELATED"/>
    <property type="match status" value="1"/>
</dbReference>
<evidence type="ECO:0000256" key="6">
    <source>
        <dbReference type="PIRSR" id="PIRSR015582-2"/>
    </source>
</evidence>
<feature type="binding site" evidence="5">
    <location>
        <position position="126"/>
    </location>
    <ligand>
        <name>substrate</name>
    </ligand>
</feature>
<dbReference type="InterPro" id="IPR040442">
    <property type="entry name" value="Pyrv_kinase-like_dom_sf"/>
</dbReference>
<dbReference type="InterPro" id="IPR015813">
    <property type="entry name" value="Pyrv/PenolPyrv_kinase-like_dom"/>
</dbReference>
<comment type="similarity">
    <text evidence="2">Belongs to the HpcH/HpaI aldolase family.</text>
</comment>
<name>A0A8B2NL81_9HYPH</name>
<dbReference type="Gene3D" id="3.20.20.60">
    <property type="entry name" value="Phosphoenolpyruvate-binding domains"/>
    <property type="match status" value="1"/>
</dbReference>
<keyword evidence="9" id="KW-1185">Reference proteome</keyword>
<evidence type="ECO:0000256" key="1">
    <source>
        <dbReference type="ARBA" id="ARBA00001946"/>
    </source>
</evidence>
<evidence type="ECO:0000313" key="9">
    <source>
        <dbReference type="Proteomes" id="UP000249590"/>
    </source>
</evidence>
<reference evidence="8 9" key="1">
    <citation type="submission" date="2018-05" db="EMBL/GenBank/DDBJ databases">
        <title>Acuticoccus sediminis sp. nov., isolated from deep-sea sediment of Indian Ocean.</title>
        <authorList>
            <person name="Liu X."/>
            <person name="Lai Q."/>
            <person name="Du Y."/>
            <person name="Sun F."/>
            <person name="Zhang X."/>
            <person name="Wang S."/>
            <person name="Shao Z."/>
        </authorList>
    </citation>
    <scope>NUCLEOTIDE SEQUENCE [LARGE SCALE GENOMIC DNA]</scope>
    <source>
        <strain evidence="8 9">PTG4-2</strain>
    </source>
</reference>
<feature type="domain" description="HpcH/HpaI aldolase/citrate lyase" evidence="7">
    <location>
        <begin position="2"/>
        <end position="225"/>
    </location>
</feature>
<dbReference type="RefSeq" id="WP_111352329.1">
    <property type="nucleotide sequence ID" value="NZ_QHHQ01000011.1"/>
</dbReference>
<evidence type="ECO:0000256" key="3">
    <source>
        <dbReference type="ARBA" id="ARBA00022723"/>
    </source>
</evidence>
<dbReference type="SUPFAM" id="SSF51621">
    <property type="entry name" value="Phosphoenolpyruvate/pyruvate domain"/>
    <property type="match status" value="1"/>
</dbReference>
<keyword evidence="4 6" id="KW-0460">Magnesium</keyword>
<evidence type="ECO:0000259" key="7">
    <source>
        <dbReference type="Pfam" id="PF03328"/>
    </source>
</evidence>
<comment type="cofactor">
    <cofactor evidence="1">
        <name>Mg(2+)</name>
        <dbReference type="ChEBI" id="CHEBI:18420"/>
    </cofactor>
</comment>
<protein>
    <submittedName>
        <fullName evidence="8">CoA ester lyase</fullName>
    </submittedName>
</protein>
<dbReference type="EMBL" id="QHHQ01000011">
    <property type="protein sequence ID" value="RAH96807.1"/>
    <property type="molecule type" value="Genomic_DNA"/>
</dbReference>
<feature type="binding site" evidence="6">
    <location>
        <position position="126"/>
    </location>
    <ligand>
        <name>Mg(2+)</name>
        <dbReference type="ChEBI" id="CHEBI:18420"/>
    </ligand>
</feature>
<dbReference type="GO" id="GO:0000287">
    <property type="term" value="F:magnesium ion binding"/>
    <property type="evidence" value="ECO:0007669"/>
    <property type="project" value="TreeGrafter"/>
</dbReference>
<dbReference type="PIRSF" id="PIRSF015582">
    <property type="entry name" value="Cit_lyase_B"/>
    <property type="match status" value="1"/>
</dbReference>
<keyword evidence="3 6" id="KW-0479">Metal-binding</keyword>
<feature type="binding site" evidence="6">
    <location>
        <position position="153"/>
    </location>
    <ligand>
        <name>Mg(2+)</name>
        <dbReference type="ChEBI" id="CHEBI:18420"/>
    </ligand>
</feature>
<feature type="binding site" evidence="5">
    <location>
        <position position="62"/>
    </location>
    <ligand>
        <name>substrate</name>
    </ligand>
</feature>
<dbReference type="Pfam" id="PF03328">
    <property type="entry name" value="HpcH_HpaI"/>
    <property type="match status" value="1"/>
</dbReference>
<dbReference type="GO" id="GO:0006107">
    <property type="term" value="P:oxaloacetate metabolic process"/>
    <property type="evidence" value="ECO:0007669"/>
    <property type="project" value="TreeGrafter"/>
</dbReference>
<gene>
    <name evidence="8" type="ORF">DLJ53_31590</name>
</gene>
<evidence type="ECO:0000313" key="8">
    <source>
        <dbReference type="EMBL" id="RAH96807.1"/>
    </source>
</evidence>
<comment type="caution">
    <text evidence="8">The sequence shown here is derived from an EMBL/GenBank/DDBJ whole genome shotgun (WGS) entry which is preliminary data.</text>
</comment>
<evidence type="ECO:0000256" key="4">
    <source>
        <dbReference type="ARBA" id="ARBA00022842"/>
    </source>
</evidence>
<dbReference type="Proteomes" id="UP000249590">
    <property type="component" value="Unassembled WGS sequence"/>
</dbReference>